<evidence type="ECO:0000313" key="1">
    <source>
        <dbReference type="EMBL" id="GAJ04150.1"/>
    </source>
</evidence>
<protein>
    <submittedName>
        <fullName evidence="1">Uncharacterized protein</fullName>
    </submittedName>
</protein>
<gene>
    <name evidence="1" type="ORF">S12H4_48415</name>
</gene>
<dbReference type="EMBL" id="BARW01030258">
    <property type="protein sequence ID" value="GAJ04150.1"/>
    <property type="molecule type" value="Genomic_DNA"/>
</dbReference>
<proteinExistence type="predicted"/>
<reference evidence="1" key="1">
    <citation type="journal article" date="2014" name="Front. Microbiol.">
        <title>High frequency of phylogenetically diverse reductive dehalogenase-homologous genes in deep subseafloor sedimentary metagenomes.</title>
        <authorList>
            <person name="Kawai M."/>
            <person name="Futagami T."/>
            <person name="Toyoda A."/>
            <person name="Takaki Y."/>
            <person name="Nishi S."/>
            <person name="Hori S."/>
            <person name="Arai W."/>
            <person name="Tsubouchi T."/>
            <person name="Morono Y."/>
            <person name="Uchiyama I."/>
            <person name="Ito T."/>
            <person name="Fujiyama A."/>
            <person name="Inagaki F."/>
            <person name="Takami H."/>
        </authorList>
    </citation>
    <scope>NUCLEOTIDE SEQUENCE</scope>
    <source>
        <strain evidence="1">Expedition CK06-06</strain>
    </source>
</reference>
<feature type="non-terminal residue" evidence="1">
    <location>
        <position position="1"/>
    </location>
</feature>
<accession>X1VCY6</accession>
<organism evidence="1">
    <name type="scientific">marine sediment metagenome</name>
    <dbReference type="NCBI Taxonomy" id="412755"/>
    <lineage>
        <taxon>unclassified sequences</taxon>
        <taxon>metagenomes</taxon>
        <taxon>ecological metagenomes</taxon>
    </lineage>
</organism>
<sequence>DWNGTPLFKARHTKTTLYNLTPEEKKLYDKVTNYLLRKREEARQEANIHVTLALMVMQRRLTSSIYAIMRTLKNRYNALNGLLEELAQNPNLWKQKQKFELEMETLEDFDEFDDEEREGLEKILSDPRKFKLFTTAKSIGEIREEAEDVKRLVELSENLYHSNIEEQKFRKLSELLQNEGVHF</sequence>
<dbReference type="AlphaFoldDB" id="X1VCY6"/>
<name>X1VCY6_9ZZZZ</name>
<comment type="caution">
    <text evidence="1">The sequence shown here is derived from an EMBL/GenBank/DDBJ whole genome shotgun (WGS) entry which is preliminary data.</text>
</comment>